<evidence type="ECO:0000256" key="8">
    <source>
        <dbReference type="RuleBase" id="RU000320"/>
    </source>
</evidence>
<evidence type="ECO:0000313" key="11">
    <source>
        <dbReference type="EMBL" id="MDQ0113186.1"/>
    </source>
</evidence>
<dbReference type="NCBIfam" id="NF005818">
    <property type="entry name" value="PRK07691.1"/>
    <property type="match status" value="1"/>
</dbReference>
<dbReference type="RefSeq" id="WP_307204237.1">
    <property type="nucleotide sequence ID" value="NZ_JAUSSU010000005.1"/>
</dbReference>
<feature type="transmembrane region" description="Helical" evidence="9">
    <location>
        <begin position="72"/>
        <end position="95"/>
    </location>
</feature>
<dbReference type="InterPro" id="IPR050586">
    <property type="entry name" value="CPA3_Na-H_Antiporter_D"/>
</dbReference>
<keyword evidence="12" id="KW-1185">Reference proteome</keyword>
<dbReference type="Proteomes" id="UP001229346">
    <property type="component" value="Unassembled WGS sequence"/>
</dbReference>
<comment type="similarity">
    <text evidence="2">Belongs to the CPA3 antiporters (TC 2.A.63) subunit D family.</text>
</comment>
<feature type="transmembrane region" description="Helical" evidence="9">
    <location>
        <begin position="337"/>
        <end position="355"/>
    </location>
</feature>
<evidence type="ECO:0000256" key="7">
    <source>
        <dbReference type="ARBA" id="ARBA00023136"/>
    </source>
</evidence>
<comment type="subcellular location">
    <subcellularLocation>
        <location evidence="1">Cell membrane</location>
        <topology evidence="1">Multi-pass membrane protein</topology>
    </subcellularLocation>
    <subcellularLocation>
        <location evidence="8">Membrane</location>
        <topology evidence="8">Multi-pass membrane protein</topology>
    </subcellularLocation>
</comment>
<feature type="transmembrane region" description="Helical" evidence="9">
    <location>
        <begin position="162"/>
        <end position="183"/>
    </location>
</feature>
<evidence type="ECO:0000259" key="10">
    <source>
        <dbReference type="Pfam" id="PF00361"/>
    </source>
</evidence>
<evidence type="ECO:0000256" key="4">
    <source>
        <dbReference type="ARBA" id="ARBA00022475"/>
    </source>
</evidence>
<reference evidence="11 12" key="1">
    <citation type="submission" date="2023-07" db="EMBL/GenBank/DDBJ databases">
        <title>Sorghum-associated microbial communities from plants grown in Nebraska, USA.</title>
        <authorList>
            <person name="Schachtman D."/>
        </authorList>
    </citation>
    <scope>NUCLEOTIDE SEQUENCE [LARGE SCALE GENOMIC DNA]</scope>
    <source>
        <strain evidence="11 12">CC482</strain>
    </source>
</reference>
<feature type="transmembrane region" description="Helical" evidence="9">
    <location>
        <begin position="107"/>
        <end position="124"/>
    </location>
</feature>
<dbReference type="Pfam" id="PF00361">
    <property type="entry name" value="Proton_antipo_M"/>
    <property type="match status" value="1"/>
</dbReference>
<feature type="transmembrane region" description="Helical" evidence="9">
    <location>
        <begin position="451"/>
        <end position="472"/>
    </location>
</feature>
<evidence type="ECO:0000256" key="5">
    <source>
        <dbReference type="ARBA" id="ARBA00022692"/>
    </source>
</evidence>
<dbReference type="InterPro" id="IPR001750">
    <property type="entry name" value="ND/Mrp_TM"/>
</dbReference>
<keyword evidence="7 9" id="KW-0472">Membrane</keyword>
<feature type="transmembrane region" description="Helical" evidence="9">
    <location>
        <begin position="405"/>
        <end position="430"/>
    </location>
</feature>
<evidence type="ECO:0000256" key="3">
    <source>
        <dbReference type="ARBA" id="ARBA00022449"/>
    </source>
</evidence>
<protein>
    <submittedName>
        <fullName evidence="11">Multicomponent Na+:H+ antiporter subunit D</fullName>
    </submittedName>
</protein>
<evidence type="ECO:0000256" key="2">
    <source>
        <dbReference type="ARBA" id="ARBA00005346"/>
    </source>
</evidence>
<accession>A0ABT9U281</accession>
<evidence type="ECO:0000256" key="6">
    <source>
        <dbReference type="ARBA" id="ARBA00022989"/>
    </source>
</evidence>
<dbReference type="InterPro" id="IPR003918">
    <property type="entry name" value="NADH_UbQ_OxRdtase"/>
</dbReference>
<keyword evidence="5 8" id="KW-0812">Transmembrane</keyword>
<feature type="transmembrane region" description="Helical" evidence="9">
    <location>
        <begin position="34"/>
        <end position="52"/>
    </location>
</feature>
<dbReference type="EMBL" id="JAUSSU010000005">
    <property type="protein sequence ID" value="MDQ0113186.1"/>
    <property type="molecule type" value="Genomic_DNA"/>
</dbReference>
<feature type="transmembrane region" description="Helical" evidence="9">
    <location>
        <begin position="6"/>
        <end position="22"/>
    </location>
</feature>
<feature type="transmembrane region" description="Helical" evidence="9">
    <location>
        <begin position="367"/>
        <end position="385"/>
    </location>
</feature>
<keyword evidence="6 9" id="KW-1133">Transmembrane helix</keyword>
<dbReference type="NCBIfam" id="NF009306">
    <property type="entry name" value="PRK12663.1"/>
    <property type="match status" value="1"/>
</dbReference>
<dbReference type="PANTHER" id="PTHR42703">
    <property type="entry name" value="NADH DEHYDROGENASE"/>
    <property type="match status" value="1"/>
</dbReference>
<dbReference type="PRINTS" id="PR01437">
    <property type="entry name" value="NUOXDRDTASE4"/>
</dbReference>
<evidence type="ECO:0000256" key="1">
    <source>
        <dbReference type="ARBA" id="ARBA00004651"/>
    </source>
</evidence>
<evidence type="ECO:0000256" key="9">
    <source>
        <dbReference type="SAM" id="Phobius"/>
    </source>
</evidence>
<dbReference type="PANTHER" id="PTHR42703:SF1">
    <property type="entry name" value="NA(+)_H(+) ANTIPORTER SUBUNIT D1"/>
    <property type="match status" value="1"/>
</dbReference>
<name>A0ABT9U281_PAEHA</name>
<keyword evidence="4" id="KW-1003">Cell membrane</keyword>
<keyword evidence="3" id="KW-0813">Transport</keyword>
<keyword evidence="3" id="KW-0050">Antiport</keyword>
<feature type="transmembrane region" description="Helical" evidence="9">
    <location>
        <begin position="237"/>
        <end position="256"/>
    </location>
</feature>
<feature type="domain" description="NADH:quinone oxidoreductase/Mrp antiporter transmembrane" evidence="10">
    <location>
        <begin position="127"/>
        <end position="414"/>
    </location>
</feature>
<comment type="caution">
    <text evidence="11">The sequence shown here is derived from an EMBL/GenBank/DDBJ whole genome shotgun (WGS) entry which is preliminary data.</text>
</comment>
<gene>
    <name evidence="11" type="ORF">J2T15_002627</name>
</gene>
<organism evidence="11 12">
    <name type="scientific">Paenibacillus harenae</name>
    <dbReference type="NCBI Taxonomy" id="306543"/>
    <lineage>
        <taxon>Bacteria</taxon>
        <taxon>Bacillati</taxon>
        <taxon>Bacillota</taxon>
        <taxon>Bacilli</taxon>
        <taxon>Bacillales</taxon>
        <taxon>Paenibacillaceae</taxon>
        <taxon>Paenibacillus</taxon>
    </lineage>
</organism>
<feature type="transmembrane region" description="Helical" evidence="9">
    <location>
        <begin position="130"/>
        <end position="150"/>
    </location>
</feature>
<evidence type="ECO:0000313" key="12">
    <source>
        <dbReference type="Proteomes" id="UP001229346"/>
    </source>
</evidence>
<feature type="transmembrane region" description="Helical" evidence="9">
    <location>
        <begin position="268"/>
        <end position="292"/>
    </location>
</feature>
<feature type="transmembrane region" description="Helical" evidence="9">
    <location>
        <begin position="203"/>
        <end position="228"/>
    </location>
</feature>
<feature type="transmembrane region" description="Helical" evidence="9">
    <location>
        <begin position="299"/>
        <end position="317"/>
    </location>
</feature>
<proteinExistence type="inferred from homology"/>
<sequence length="496" mass="53694">MNNLLVMPLLIPLCTAVLLLFLKRNIVLQRSLSLIGLLLHAATSFMIVYQVHNEGIQTLHMGGWAPPYGIVFVADSLASLLVAATSIAGFFCLIYSFQSIGEERERFYYYPLFQFLLVGVSGSFLTGDLFNLFVCFEVMLISSYALIVLGGTKRQLRETLKYMLINILSSTLFVASVAYLYGVTGTLNMAHLSIRIAEMQQGGILNAIAVLLMIVFAMKAGLFLFFWLPGSYSAPPAAVAALFGALLTKVGVYALIRSFTLLFYHEPSISQGLIGWMAGATIVLGSIGAIAFSDVRRILNYNVIISVGFIAYGLSAATRAGWDGAVFYLIHDMTAKALLFILGGIIVQLAGTSNLKEMGGMIRRYPLVGWMFFVVSLAVAGIPPLSGFAGKLLILQGGLEAKQYVLAALSLLSSIVVLYSLLRIFIAAFWGEEKPCPEGTGERSIVARSAVAAAGGLFVLIVAMGLGSEWVYGLVEQAGHTLYTPSQYIESVLKER</sequence>